<organism evidence="3 4">
    <name type="scientific">Piloderma croceum (strain F 1598)</name>
    <dbReference type="NCBI Taxonomy" id="765440"/>
    <lineage>
        <taxon>Eukaryota</taxon>
        <taxon>Fungi</taxon>
        <taxon>Dikarya</taxon>
        <taxon>Basidiomycota</taxon>
        <taxon>Agaricomycotina</taxon>
        <taxon>Agaricomycetes</taxon>
        <taxon>Agaricomycetidae</taxon>
        <taxon>Atheliales</taxon>
        <taxon>Atheliaceae</taxon>
        <taxon>Piloderma</taxon>
    </lineage>
</organism>
<gene>
    <name evidence="3" type="ORF">PILCRDRAFT_822554</name>
</gene>
<dbReference type="HOGENOM" id="CLU_039434_1_1_1"/>
<dbReference type="Gene3D" id="3.90.228.10">
    <property type="match status" value="1"/>
</dbReference>
<dbReference type="PROSITE" id="PS51059">
    <property type="entry name" value="PARP_CATALYTIC"/>
    <property type="match status" value="1"/>
</dbReference>
<keyword evidence="4" id="KW-1185">Reference proteome</keyword>
<sequence length="257" mass="28654">MTLTVDELSVEHSARNSFGRWKRLMPLEATSPSYSRVEKLFNKGWKHREKAKPRVYAVFKVISPEGTLKPYIDYRSMVQASPSIKTLGKTDVESLLFHGTKRACLLGENINNLRLCALKKCSVCSIIRSSFDIEKCGSKHKFTRFGKGIYMTSCSSKADDYSSNGSGDAGFRVLLVGRVVVGKALKRRTNATDLTELPCGYHSLIGEPGEDLKFQEHVVYNNDAVRPAYLVVYGHAPENDSKFKAMISTLFNTPIAS</sequence>
<dbReference type="InterPro" id="IPR012317">
    <property type="entry name" value="Poly(ADP-ribose)pol_cat_dom"/>
</dbReference>
<dbReference type="OrthoDB" id="9514740at2759"/>
<evidence type="ECO:0000313" key="3">
    <source>
        <dbReference type="EMBL" id="KIM80424.1"/>
    </source>
</evidence>
<dbReference type="PANTHER" id="PTHR31681">
    <property type="entry name" value="C2H2-LIKE ZINC FINGER PROTEIN"/>
    <property type="match status" value="1"/>
</dbReference>
<keyword evidence="1" id="KW-0808">Transferase</keyword>
<reference evidence="4" key="2">
    <citation type="submission" date="2015-01" db="EMBL/GenBank/DDBJ databases">
        <title>Evolutionary Origins and Diversification of the Mycorrhizal Mutualists.</title>
        <authorList>
            <consortium name="DOE Joint Genome Institute"/>
            <consortium name="Mycorrhizal Genomics Consortium"/>
            <person name="Kohler A."/>
            <person name="Kuo A."/>
            <person name="Nagy L.G."/>
            <person name="Floudas D."/>
            <person name="Copeland A."/>
            <person name="Barry K.W."/>
            <person name="Cichocki N."/>
            <person name="Veneault-Fourrey C."/>
            <person name="LaButti K."/>
            <person name="Lindquist E.A."/>
            <person name="Lipzen A."/>
            <person name="Lundell T."/>
            <person name="Morin E."/>
            <person name="Murat C."/>
            <person name="Riley R."/>
            <person name="Ohm R."/>
            <person name="Sun H."/>
            <person name="Tunlid A."/>
            <person name="Henrissat B."/>
            <person name="Grigoriev I.V."/>
            <person name="Hibbett D.S."/>
            <person name="Martin F."/>
        </authorList>
    </citation>
    <scope>NUCLEOTIDE SEQUENCE [LARGE SCALE GENOMIC DNA]</scope>
    <source>
        <strain evidence="4">F 1598</strain>
    </source>
</reference>
<dbReference type="AlphaFoldDB" id="A0A0C3FKF3"/>
<protein>
    <recommendedName>
        <fullName evidence="1">Poly [ADP-ribose] polymerase</fullName>
        <shortName evidence="1">PARP</shortName>
        <ecNumber evidence="1">2.4.2.-</ecNumber>
    </recommendedName>
</protein>
<dbReference type="EMBL" id="KN833004">
    <property type="protein sequence ID" value="KIM80424.1"/>
    <property type="molecule type" value="Genomic_DNA"/>
</dbReference>
<dbReference type="InParanoid" id="A0A0C3FKF3"/>
<name>A0A0C3FKF3_PILCF</name>
<dbReference type="Proteomes" id="UP000054166">
    <property type="component" value="Unassembled WGS sequence"/>
</dbReference>
<dbReference type="PANTHER" id="PTHR31681:SF3">
    <property type="entry name" value="OS04G0690100 PROTEIN"/>
    <property type="match status" value="1"/>
</dbReference>
<dbReference type="Pfam" id="PF00644">
    <property type="entry name" value="PARP"/>
    <property type="match status" value="1"/>
</dbReference>
<accession>A0A0C3FKF3</accession>
<dbReference type="GO" id="GO:0003950">
    <property type="term" value="F:NAD+ poly-ADP-ribosyltransferase activity"/>
    <property type="evidence" value="ECO:0007669"/>
    <property type="project" value="UniProtKB-UniRule"/>
</dbReference>
<evidence type="ECO:0000313" key="4">
    <source>
        <dbReference type="Proteomes" id="UP000054166"/>
    </source>
</evidence>
<dbReference type="EC" id="2.4.2.-" evidence="1"/>
<evidence type="ECO:0000256" key="1">
    <source>
        <dbReference type="RuleBase" id="RU362114"/>
    </source>
</evidence>
<feature type="domain" description="PARP catalytic" evidence="2">
    <location>
        <begin position="12"/>
        <end position="242"/>
    </location>
</feature>
<keyword evidence="1" id="KW-0328">Glycosyltransferase</keyword>
<dbReference type="SUPFAM" id="SSF56399">
    <property type="entry name" value="ADP-ribosylation"/>
    <property type="match status" value="1"/>
</dbReference>
<proteinExistence type="predicted"/>
<keyword evidence="1" id="KW-0520">NAD</keyword>
<dbReference type="STRING" id="765440.A0A0C3FKF3"/>
<evidence type="ECO:0000259" key="2">
    <source>
        <dbReference type="PROSITE" id="PS51059"/>
    </source>
</evidence>
<reference evidence="3 4" key="1">
    <citation type="submission" date="2014-04" db="EMBL/GenBank/DDBJ databases">
        <authorList>
            <consortium name="DOE Joint Genome Institute"/>
            <person name="Kuo A."/>
            <person name="Tarkka M."/>
            <person name="Buscot F."/>
            <person name="Kohler A."/>
            <person name="Nagy L.G."/>
            <person name="Floudas D."/>
            <person name="Copeland A."/>
            <person name="Barry K.W."/>
            <person name="Cichocki N."/>
            <person name="Veneault-Fourrey C."/>
            <person name="LaButti K."/>
            <person name="Lindquist E.A."/>
            <person name="Lipzen A."/>
            <person name="Lundell T."/>
            <person name="Morin E."/>
            <person name="Murat C."/>
            <person name="Sun H."/>
            <person name="Tunlid A."/>
            <person name="Henrissat B."/>
            <person name="Grigoriev I.V."/>
            <person name="Hibbett D.S."/>
            <person name="Martin F."/>
            <person name="Nordberg H.P."/>
            <person name="Cantor M.N."/>
            <person name="Hua S.X."/>
        </authorList>
    </citation>
    <scope>NUCLEOTIDE SEQUENCE [LARGE SCALE GENOMIC DNA]</scope>
    <source>
        <strain evidence="3 4">F 1598</strain>
    </source>
</reference>